<reference evidence="2" key="1">
    <citation type="submission" date="2023-04" db="EMBL/GenBank/DDBJ databases">
        <authorList>
            <consortium name="ELIXIR-Norway"/>
        </authorList>
    </citation>
    <scope>NUCLEOTIDE SEQUENCE [LARGE SCALE GENOMIC DNA]</scope>
</reference>
<protein>
    <submittedName>
        <fullName evidence="2">Uncharacterized protein</fullName>
    </submittedName>
</protein>
<evidence type="ECO:0000256" key="1">
    <source>
        <dbReference type="SAM" id="MobiDB-lite"/>
    </source>
</evidence>
<sequence>MPVPCDSRPGGGAVRQGATWLLPLPPPLQPLVASAEGCPAPPHHPGAAQHPGVATEPCSLLLYWCPPGDRAYEARGAKVVSHASPKGPPWLKGQRLDLQQTAELSSSPGGGPGSRQNLCLSCCFLLLSGP</sequence>
<name>A0ABN8Y8R9_RANTA</name>
<evidence type="ECO:0000313" key="3">
    <source>
        <dbReference type="Proteomes" id="UP001176941"/>
    </source>
</evidence>
<dbReference type="Proteomes" id="UP001176941">
    <property type="component" value="Chromosome 14"/>
</dbReference>
<keyword evidence="3" id="KW-1185">Reference proteome</keyword>
<accession>A0ABN8Y8R9</accession>
<gene>
    <name evidence="2" type="ORF">MRATA1EN1_LOCUS5156</name>
</gene>
<evidence type="ECO:0000313" key="2">
    <source>
        <dbReference type="EMBL" id="CAI9156194.1"/>
    </source>
</evidence>
<feature type="region of interest" description="Disordered" evidence="1">
    <location>
        <begin position="33"/>
        <end position="52"/>
    </location>
</feature>
<dbReference type="EMBL" id="OX459950">
    <property type="protein sequence ID" value="CAI9156194.1"/>
    <property type="molecule type" value="Genomic_DNA"/>
</dbReference>
<organism evidence="2 3">
    <name type="scientific">Rangifer tarandus platyrhynchus</name>
    <name type="common">Svalbard reindeer</name>
    <dbReference type="NCBI Taxonomy" id="3082113"/>
    <lineage>
        <taxon>Eukaryota</taxon>
        <taxon>Metazoa</taxon>
        <taxon>Chordata</taxon>
        <taxon>Craniata</taxon>
        <taxon>Vertebrata</taxon>
        <taxon>Euteleostomi</taxon>
        <taxon>Mammalia</taxon>
        <taxon>Eutheria</taxon>
        <taxon>Laurasiatheria</taxon>
        <taxon>Artiodactyla</taxon>
        <taxon>Ruminantia</taxon>
        <taxon>Pecora</taxon>
        <taxon>Cervidae</taxon>
        <taxon>Odocoileinae</taxon>
        <taxon>Rangifer</taxon>
    </lineage>
</organism>
<proteinExistence type="predicted"/>